<proteinExistence type="predicted"/>
<dbReference type="Pfam" id="PF10070">
    <property type="entry name" value="DabA"/>
    <property type="match status" value="1"/>
</dbReference>
<evidence type="ECO:0000313" key="6">
    <source>
        <dbReference type="EMBL" id="SMQ79565.1"/>
    </source>
</evidence>
<evidence type="ECO:0000256" key="1">
    <source>
        <dbReference type="ARBA" id="ARBA00022448"/>
    </source>
</evidence>
<evidence type="ECO:0000256" key="4">
    <source>
        <dbReference type="ARBA" id="ARBA00022833"/>
    </source>
</evidence>
<keyword evidence="2" id="KW-1003">Cell membrane</keyword>
<dbReference type="Proteomes" id="UP000194469">
    <property type="component" value="Unassembled WGS sequence"/>
</dbReference>
<accession>A0A1Y6FWD3</accession>
<name>A0A1Y6FWD3_9SPHN</name>
<evidence type="ECO:0000256" key="3">
    <source>
        <dbReference type="ARBA" id="ARBA00022723"/>
    </source>
</evidence>
<dbReference type="EMBL" id="FXWL01000006">
    <property type="protein sequence ID" value="SMQ79565.1"/>
    <property type="molecule type" value="Genomic_DNA"/>
</dbReference>
<evidence type="ECO:0000313" key="7">
    <source>
        <dbReference type="Proteomes" id="UP000194469"/>
    </source>
</evidence>
<dbReference type="GO" id="GO:0046872">
    <property type="term" value="F:metal ion binding"/>
    <property type="evidence" value="ECO:0007669"/>
    <property type="project" value="UniProtKB-KW"/>
</dbReference>
<reference evidence="7" key="1">
    <citation type="submission" date="2017-04" db="EMBL/GenBank/DDBJ databases">
        <authorList>
            <person name="Varghese N."/>
            <person name="Submissions S."/>
        </authorList>
    </citation>
    <scope>NUCLEOTIDE SEQUENCE [LARGE SCALE GENOMIC DNA]</scope>
    <source>
        <strain evidence="7">UI2</strain>
    </source>
</reference>
<sequence length="185" mass="19627">MTMIASIERTDDRLARTQVAGLVALAARTVAPLWPLESAIAVNPLAGFEELPFAQAVAEASSLFGAHRTLPLALWRRLLDNGRIDEAALRDAAIGHLGGIYRAAAPIAPGVTMLDALMARLLVIGRGDRPERRAGLGPDAAFIAKWCGAFFDHGLTAMPLPNRDLGLYRAVDRPPPSGPGGLLVH</sequence>
<evidence type="ECO:0000256" key="5">
    <source>
        <dbReference type="ARBA" id="ARBA00023136"/>
    </source>
</evidence>
<dbReference type="PANTHER" id="PTHR38344">
    <property type="entry name" value="UPF0753 PROTEIN AQ_863"/>
    <property type="match status" value="1"/>
</dbReference>
<keyword evidence="5" id="KW-0472">Membrane</keyword>
<keyword evidence="3" id="KW-0479">Metal-binding</keyword>
<gene>
    <name evidence="6" type="ORF">SAMN06295984_3442</name>
</gene>
<keyword evidence="4" id="KW-0862">Zinc</keyword>
<keyword evidence="1" id="KW-0813">Transport</keyword>
<dbReference type="RefSeq" id="WP_165760705.1">
    <property type="nucleotide sequence ID" value="NZ_FXWL01000006.1"/>
</dbReference>
<dbReference type="AlphaFoldDB" id="A0A1Y6FWD3"/>
<organism evidence="6 7">
    <name type="scientific">Sphingopyxis terrae subsp. ummariensis</name>
    <dbReference type="NCBI Taxonomy" id="429001"/>
    <lineage>
        <taxon>Bacteria</taxon>
        <taxon>Pseudomonadati</taxon>
        <taxon>Pseudomonadota</taxon>
        <taxon>Alphaproteobacteria</taxon>
        <taxon>Sphingomonadales</taxon>
        <taxon>Sphingomonadaceae</taxon>
        <taxon>Sphingopyxis</taxon>
    </lineage>
</organism>
<dbReference type="InterPro" id="IPR018752">
    <property type="entry name" value="DabA"/>
</dbReference>
<dbReference type="PANTHER" id="PTHR38344:SF1">
    <property type="entry name" value="INORGANIC CARBON TRANSPORTER SUBUNIT DABA-RELATED"/>
    <property type="match status" value="1"/>
</dbReference>
<evidence type="ECO:0000256" key="2">
    <source>
        <dbReference type="ARBA" id="ARBA00022475"/>
    </source>
</evidence>
<protein>
    <submittedName>
        <fullName evidence="6">Uncharacterized protein</fullName>
    </submittedName>
</protein>
<keyword evidence="7" id="KW-1185">Reference proteome</keyword>